<dbReference type="Pfam" id="PF02179">
    <property type="entry name" value="BAG"/>
    <property type="match status" value="1"/>
</dbReference>
<feature type="compositionally biased region" description="Basic and acidic residues" evidence="2">
    <location>
        <begin position="948"/>
        <end position="960"/>
    </location>
</feature>
<accession>A0ABR3G1A6</accession>
<comment type="caution">
    <text evidence="4">The sequence shown here is derived from an EMBL/GenBank/DDBJ whole genome shotgun (WGS) entry which is preliminary data.</text>
</comment>
<dbReference type="SUPFAM" id="SSF63491">
    <property type="entry name" value="BAG domain"/>
    <property type="match status" value="1"/>
</dbReference>
<feature type="compositionally biased region" description="Low complexity" evidence="2">
    <location>
        <begin position="451"/>
        <end position="466"/>
    </location>
</feature>
<gene>
    <name evidence="4" type="ORF">V5O48_000635</name>
</gene>
<dbReference type="InterPro" id="IPR003103">
    <property type="entry name" value="BAG_domain"/>
</dbReference>
<evidence type="ECO:0000313" key="4">
    <source>
        <dbReference type="EMBL" id="KAL0581371.1"/>
    </source>
</evidence>
<reference evidence="4 5" key="1">
    <citation type="submission" date="2024-02" db="EMBL/GenBank/DDBJ databases">
        <title>A draft genome for the cacao thread blight pathogen Marasmius crinis-equi.</title>
        <authorList>
            <person name="Cohen S.P."/>
            <person name="Baruah I.K."/>
            <person name="Amoako-Attah I."/>
            <person name="Bukari Y."/>
            <person name="Meinhardt L.W."/>
            <person name="Bailey B.A."/>
        </authorList>
    </citation>
    <scope>NUCLEOTIDE SEQUENCE [LARGE SCALE GENOMIC DNA]</scope>
    <source>
        <strain evidence="4 5">GH-76</strain>
    </source>
</reference>
<feature type="region of interest" description="Disordered" evidence="2">
    <location>
        <begin position="714"/>
        <end position="971"/>
    </location>
</feature>
<dbReference type="Gene3D" id="1.20.58.120">
    <property type="entry name" value="BAG domain"/>
    <property type="match status" value="1"/>
</dbReference>
<feature type="compositionally biased region" description="Low complexity" evidence="2">
    <location>
        <begin position="591"/>
        <end position="601"/>
    </location>
</feature>
<dbReference type="Proteomes" id="UP001465976">
    <property type="component" value="Unassembled WGS sequence"/>
</dbReference>
<feature type="region of interest" description="Disordered" evidence="2">
    <location>
        <begin position="514"/>
        <end position="534"/>
    </location>
</feature>
<feature type="coiled-coil region" evidence="1">
    <location>
        <begin position="111"/>
        <end position="180"/>
    </location>
</feature>
<feature type="region of interest" description="Disordered" evidence="2">
    <location>
        <begin position="364"/>
        <end position="415"/>
    </location>
</feature>
<feature type="region of interest" description="Disordered" evidence="2">
    <location>
        <begin position="678"/>
        <end position="698"/>
    </location>
</feature>
<feature type="region of interest" description="Disordered" evidence="2">
    <location>
        <begin position="591"/>
        <end position="610"/>
    </location>
</feature>
<evidence type="ECO:0000256" key="2">
    <source>
        <dbReference type="SAM" id="MobiDB-lite"/>
    </source>
</evidence>
<feature type="compositionally biased region" description="Low complexity" evidence="2">
    <location>
        <begin position="284"/>
        <end position="304"/>
    </location>
</feature>
<feature type="compositionally biased region" description="Low complexity" evidence="2">
    <location>
        <begin position="734"/>
        <end position="752"/>
    </location>
</feature>
<evidence type="ECO:0000313" key="5">
    <source>
        <dbReference type="Proteomes" id="UP001465976"/>
    </source>
</evidence>
<feature type="region of interest" description="Disordered" evidence="2">
    <location>
        <begin position="444"/>
        <end position="477"/>
    </location>
</feature>
<feature type="compositionally biased region" description="Polar residues" evidence="2">
    <location>
        <begin position="380"/>
        <end position="398"/>
    </location>
</feature>
<organism evidence="4 5">
    <name type="scientific">Marasmius crinis-equi</name>
    <dbReference type="NCBI Taxonomy" id="585013"/>
    <lineage>
        <taxon>Eukaryota</taxon>
        <taxon>Fungi</taxon>
        <taxon>Dikarya</taxon>
        <taxon>Basidiomycota</taxon>
        <taxon>Agaricomycotina</taxon>
        <taxon>Agaricomycetes</taxon>
        <taxon>Agaricomycetidae</taxon>
        <taxon>Agaricales</taxon>
        <taxon>Marasmiineae</taxon>
        <taxon>Marasmiaceae</taxon>
        <taxon>Marasmius</taxon>
    </lineage>
</organism>
<evidence type="ECO:0000259" key="3">
    <source>
        <dbReference type="Pfam" id="PF02179"/>
    </source>
</evidence>
<feature type="region of interest" description="Disordered" evidence="2">
    <location>
        <begin position="284"/>
        <end position="331"/>
    </location>
</feature>
<dbReference type="InterPro" id="IPR036533">
    <property type="entry name" value="BAG_dom_sf"/>
</dbReference>
<keyword evidence="5" id="KW-1185">Reference proteome</keyword>
<name>A0ABR3G1A6_9AGAR</name>
<feature type="compositionally biased region" description="Low complexity" evidence="2">
    <location>
        <begin position="514"/>
        <end position="528"/>
    </location>
</feature>
<dbReference type="EMBL" id="JBAHYK010000011">
    <property type="protein sequence ID" value="KAL0581371.1"/>
    <property type="molecule type" value="Genomic_DNA"/>
</dbReference>
<feature type="region of interest" description="Disordered" evidence="2">
    <location>
        <begin position="78"/>
        <end position="103"/>
    </location>
</feature>
<evidence type="ECO:0000256" key="1">
    <source>
        <dbReference type="SAM" id="Coils"/>
    </source>
</evidence>
<proteinExistence type="predicted"/>
<feature type="compositionally biased region" description="Polar residues" evidence="2">
    <location>
        <begin position="312"/>
        <end position="322"/>
    </location>
</feature>
<feature type="domain" description="BAG" evidence="3">
    <location>
        <begin position="622"/>
        <end position="667"/>
    </location>
</feature>
<protein>
    <recommendedName>
        <fullName evidence="3">BAG domain-containing protein</fullName>
    </recommendedName>
</protein>
<feature type="compositionally biased region" description="Low complexity" evidence="2">
    <location>
        <begin position="871"/>
        <end position="881"/>
    </location>
</feature>
<feature type="compositionally biased region" description="Basic and acidic residues" evidence="2">
    <location>
        <begin position="78"/>
        <end position="97"/>
    </location>
</feature>
<feature type="compositionally biased region" description="Polar residues" evidence="2">
    <location>
        <begin position="892"/>
        <end position="910"/>
    </location>
</feature>
<keyword evidence="1" id="KW-0175">Coiled coil</keyword>
<sequence>MLSTLRNQHYNYPTSNLDSFDNLGFNSSPLTPRERYLASLAEAKAAEADYIAAEAERLHRDEEEILLRRRLQELEAQRRPRVDDYPSHRHPHFDHSYRSSYPQPYQSEDRLALLRRELEEEELKAARERKQERERELLRIREAREAERIALLRKEEENRLTLARRRREQEEQRLLELRRQAEAPQVVRFAPRRNVIDLNQNKPRHPSTHDFETLRARLAESQQKTHCHRHQTLPTRQAPKPTHDDALRALFGTQPHRTPAKPQEEEATIVSPNDLVKLLLGGAPQPARRSTAAPPAAVGPSAPKAPKPQEATKPTQVPQQRAPSRREAEVKAAEEFWKHLFGPRRDASAAGEVATPQDFFSALFGGQVPHQKPADKPQVAESSTSSQGKVPVQPTQVNVKAPEGSASPSTSLKQQLEARLGSDEAIEIRDTIQAVLASLADATNHETQPKASPATASNSTPAFAPAVAPERPTSPATTLKKQLETRLNNDEAVEIQDTIQAILASLADATTYQSQPQPFASAPAPAASGTRSFPILATGKGKEKVESSPTESEPTSNDVLKSMETVHNIDAAFTAIQQDFVFPTTLDFTPTSSTAPSPVSSDTENPTPTISKLAYTSRNHPIRYYEQSLSGLLSQLDGVESFGNGEVRMRRKEVVARVEGALDELEREVEGRWKVRVEKERRESPVPASHEAETPAPAADFVILGNAATAPVERGPEAAQNATTEEEASIPAPISQSVVDSSSISAPTPASAVDEPVETSTSSPAAEILETPASTAPVQDSEQHSGEAIDQAEPEAESEAQTFISPPEHETLESAEVSESSVPAGNLDSVAVAEPYGDDSRQEEVASEAVTEDSSAVAEPQPSEERKSESQDSTESSQTIDEASLAAYPPSLSESFHASSYPPTTSSSVATIRPYDAQDVETASTSSEDAEAESDSDGFLLSEETSPDDGKRRKLNKDDGDVGSDWSEVEA</sequence>